<protein>
    <submittedName>
        <fullName evidence="3">Uncharacterized protein</fullName>
    </submittedName>
</protein>
<evidence type="ECO:0000313" key="2">
    <source>
        <dbReference type="EMBL" id="QJA58757.1"/>
    </source>
</evidence>
<gene>
    <name evidence="3" type="ORF">MM415A03348_0005</name>
    <name evidence="2" type="ORF">MM415B01408_0011</name>
</gene>
<reference evidence="3" key="1">
    <citation type="submission" date="2020-03" db="EMBL/GenBank/DDBJ databases">
        <title>The deep terrestrial virosphere.</title>
        <authorList>
            <person name="Holmfeldt K."/>
            <person name="Nilsson E."/>
            <person name="Simone D."/>
            <person name="Lopez-Fernandez M."/>
            <person name="Wu X."/>
            <person name="de Brujin I."/>
            <person name="Lundin D."/>
            <person name="Andersson A."/>
            <person name="Bertilsson S."/>
            <person name="Dopson M."/>
        </authorList>
    </citation>
    <scope>NUCLEOTIDE SEQUENCE</scope>
    <source>
        <strain evidence="3">MM415A03348</strain>
        <strain evidence="2">MM415B01408</strain>
    </source>
</reference>
<dbReference type="EMBL" id="MT141338">
    <property type="protein sequence ID" value="QJA58757.1"/>
    <property type="molecule type" value="Genomic_DNA"/>
</dbReference>
<sequence length="139" mass="16965">MKIWIKQKDTDIPIWIVRLIIFLIMVLFLFSLTYVSYAGPIVWDYSINDYTTLPDCPRVRMLNDEFYALQELYTKPARRPNVKCYYEWDLFIWENYELAKAALKDRTMQGWEVHEIIDHYKSRRHYAIWLKKQICTEGK</sequence>
<accession>A0A6M3JQU5</accession>
<keyword evidence="1" id="KW-1133">Transmembrane helix</keyword>
<dbReference type="EMBL" id="MT141852">
    <property type="protein sequence ID" value="QJA71177.1"/>
    <property type="molecule type" value="Genomic_DNA"/>
</dbReference>
<evidence type="ECO:0000256" key="1">
    <source>
        <dbReference type="SAM" id="Phobius"/>
    </source>
</evidence>
<keyword evidence="1" id="KW-0472">Membrane</keyword>
<keyword evidence="1" id="KW-0812">Transmembrane</keyword>
<proteinExistence type="predicted"/>
<dbReference type="AlphaFoldDB" id="A0A6M3JQU5"/>
<organism evidence="3">
    <name type="scientific">viral metagenome</name>
    <dbReference type="NCBI Taxonomy" id="1070528"/>
    <lineage>
        <taxon>unclassified sequences</taxon>
        <taxon>metagenomes</taxon>
        <taxon>organismal metagenomes</taxon>
    </lineage>
</organism>
<evidence type="ECO:0000313" key="3">
    <source>
        <dbReference type="EMBL" id="QJA71177.1"/>
    </source>
</evidence>
<name>A0A6M3JQU5_9ZZZZ</name>
<feature type="transmembrane region" description="Helical" evidence="1">
    <location>
        <begin position="12"/>
        <end position="37"/>
    </location>
</feature>